<feature type="domain" description="QLQ" evidence="9">
    <location>
        <begin position="10"/>
        <end position="45"/>
    </location>
</feature>
<gene>
    <name evidence="10" type="ORF">F3Y22_tig00110339pilonHSYRG00260</name>
</gene>
<evidence type="ECO:0000256" key="4">
    <source>
        <dbReference type="ARBA" id="ARBA00022631"/>
    </source>
</evidence>
<accession>A0A6A3AUU9</accession>
<organism evidence="10 11">
    <name type="scientific">Hibiscus syriacus</name>
    <name type="common">Rose of Sharon</name>
    <dbReference type="NCBI Taxonomy" id="106335"/>
    <lineage>
        <taxon>Eukaryota</taxon>
        <taxon>Viridiplantae</taxon>
        <taxon>Streptophyta</taxon>
        <taxon>Embryophyta</taxon>
        <taxon>Tracheophyta</taxon>
        <taxon>Spermatophyta</taxon>
        <taxon>Magnoliopsida</taxon>
        <taxon>eudicotyledons</taxon>
        <taxon>Gunneridae</taxon>
        <taxon>Pentapetalae</taxon>
        <taxon>rosids</taxon>
        <taxon>malvids</taxon>
        <taxon>Malvales</taxon>
        <taxon>Malvaceae</taxon>
        <taxon>Malvoideae</taxon>
        <taxon>Hibiscus</taxon>
    </lineage>
</organism>
<keyword evidence="6" id="KW-0378">Hydrolase</keyword>
<dbReference type="PANTHER" id="PTHR32494">
    <property type="entry name" value="ALLANTOATE DEIMINASE-RELATED"/>
    <property type="match status" value="1"/>
</dbReference>
<dbReference type="GO" id="GO:0005634">
    <property type="term" value="C:nucleus"/>
    <property type="evidence" value="ECO:0007669"/>
    <property type="project" value="UniProtKB-SubCell"/>
</dbReference>
<comment type="caution">
    <text evidence="10">The sequence shown here is derived from an EMBL/GenBank/DDBJ whole genome shotgun (WGS) entry which is preliminary data.</text>
</comment>
<comment type="subunit">
    <text evidence="3">Homodimer.</text>
</comment>
<dbReference type="InterPro" id="IPR010158">
    <property type="entry name" value="Amidase_Cbmase"/>
</dbReference>
<evidence type="ECO:0000313" key="11">
    <source>
        <dbReference type="Proteomes" id="UP000436088"/>
    </source>
</evidence>
<dbReference type="SUPFAM" id="SSF53187">
    <property type="entry name" value="Zn-dependent exopeptidases"/>
    <property type="match status" value="1"/>
</dbReference>
<dbReference type="Gene3D" id="3.40.630.10">
    <property type="entry name" value="Zn peptidases"/>
    <property type="match status" value="1"/>
</dbReference>
<dbReference type="GO" id="GO:0006144">
    <property type="term" value="P:purine nucleobase metabolic process"/>
    <property type="evidence" value="ECO:0007669"/>
    <property type="project" value="UniProtKB-KW"/>
</dbReference>
<dbReference type="PROSITE" id="PS51666">
    <property type="entry name" value="QLQ"/>
    <property type="match status" value="1"/>
</dbReference>
<evidence type="ECO:0000256" key="2">
    <source>
        <dbReference type="ARBA" id="ARBA00004123"/>
    </source>
</evidence>
<keyword evidence="8" id="KW-0539">Nucleus</keyword>
<dbReference type="PANTHER" id="PTHR32494:SF19">
    <property type="entry name" value="ALLANTOATE DEIMINASE-RELATED"/>
    <property type="match status" value="1"/>
</dbReference>
<dbReference type="GO" id="GO:0006355">
    <property type="term" value="P:regulation of DNA-templated transcription"/>
    <property type="evidence" value="ECO:0007669"/>
    <property type="project" value="InterPro"/>
</dbReference>
<reference evidence="10" key="1">
    <citation type="submission" date="2019-09" db="EMBL/GenBank/DDBJ databases">
        <title>Draft genome information of white flower Hibiscus syriacus.</title>
        <authorList>
            <person name="Kim Y.-M."/>
        </authorList>
    </citation>
    <scope>NUCLEOTIDE SEQUENCE [LARGE SCALE GENOMIC DNA]</scope>
    <source>
        <strain evidence="10">YM2019G1</strain>
    </source>
</reference>
<dbReference type="InterPro" id="IPR002933">
    <property type="entry name" value="Peptidase_M20"/>
</dbReference>
<name>A0A6A3AUU9_HIBSY</name>
<evidence type="ECO:0000256" key="3">
    <source>
        <dbReference type="ARBA" id="ARBA00011738"/>
    </source>
</evidence>
<dbReference type="SMART" id="SM00951">
    <property type="entry name" value="QLQ"/>
    <property type="match status" value="1"/>
</dbReference>
<evidence type="ECO:0000256" key="6">
    <source>
        <dbReference type="ARBA" id="ARBA00022801"/>
    </source>
</evidence>
<keyword evidence="7" id="KW-0464">Manganese</keyword>
<keyword evidence="11" id="KW-1185">Reference proteome</keyword>
<evidence type="ECO:0000256" key="7">
    <source>
        <dbReference type="ARBA" id="ARBA00023211"/>
    </source>
</evidence>
<sequence length="266" mass="29762">MRMSGRNRYPFAATQLKELEHHALIFKSIVSSILIPPDLIFSIKRSFLEEEYSFSSKFFSYQPQHVVGWNCFKGRKMDPKTAKTVRESLWNLLVQQWKTLRQQPKACPKACLSPKMKITAMEPVTLVFSLSSMTASCIPMPQELLALGCNFKNMPLSLVGASQVTFTVDLRAIDDVGLICDLELSSRLRSAAYTAVHRMIGEIHEEVPVLMSGAGHDAMAMSHLTKVGMLFVRCRGGISHSPEEHVLDDDVWAAGIAVLAFLESRM</sequence>
<dbReference type="GO" id="GO:0005524">
    <property type="term" value="F:ATP binding"/>
    <property type="evidence" value="ECO:0007669"/>
    <property type="project" value="InterPro"/>
</dbReference>
<dbReference type="EMBL" id="VEPZ02000941">
    <property type="protein sequence ID" value="KAE8708500.1"/>
    <property type="molecule type" value="Genomic_DNA"/>
</dbReference>
<dbReference type="GO" id="GO:0046872">
    <property type="term" value="F:metal ion binding"/>
    <property type="evidence" value="ECO:0007669"/>
    <property type="project" value="UniProtKB-KW"/>
</dbReference>
<dbReference type="AlphaFoldDB" id="A0A6A3AUU9"/>
<keyword evidence="4" id="KW-0659">Purine metabolism</keyword>
<dbReference type="GO" id="GO:0048731">
    <property type="term" value="P:system development"/>
    <property type="evidence" value="ECO:0007669"/>
    <property type="project" value="UniProtKB-ARBA"/>
</dbReference>
<proteinExistence type="predicted"/>
<dbReference type="InterPro" id="IPR014978">
    <property type="entry name" value="Gln-Leu-Gln_QLQ"/>
</dbReference>
<dbReference type="Pfam" id="PF01546">
    <property type="entry name" value="Peptidase_M20"/>
    <property type="match status" value="1"/>
</dbReference>
<evidence type="ECO:0000256" key="8">
    <source>
        <dbReference type="ARBA" id="ARBA00023242"/>
    </source>
</evidence>
<protein>
    <submittedName>
        <fullName evidence="10">Tetratricopeptide repeat-like superfamily protein</fullName>
    </submittedName>
</protein>
<dbReference type="Proteomes" id="UP000436088">
    <property type="component" value="Unassembled WGS sequence"/>
</dbReference>
<keyword evidence="5" id="KW-0479">Metal-binding</keyword>
<evidence type="ECO:0000256" key="5">
    <source>
        <dbReference type="ARBA" id="ARBA00022723"/>
    </source>
</evidence>
<dbReference type="GO" id="GO:0016813">
    <property type="term" value="F:hydrolase activity, acting on carbon-nitrogen (but not peptide) bonds, in linear amidines"/>
    <property type="evidence" value="ECO:0007669"/>
    <property type="project" value="InterPro"/>
</dbReference>
<evidence type="ECO:0000259" key="9">
    <source>
        <dbReference type="PROSITE" id="PS51666"/>
    </source>
</evidence>
<comment type="cofactor">
    <cofactor evidence="1">
        <name>Mn(2+)</name>
        <dbReference type="ChEBI" id="CHEBI:29035"/>
    </cofactor>
</comment>
<comment type="subcellular location">
    <subcellularLocation>
        <location evidence="2">Nucleus</location>
    </subcellularLocation>
</comment>
<evidence type="ECO:0000256" key="1">
    <source>
        <dbReference type="ARBA" id="ARBA00001936"/>
    </source>
</evidence>
<evidence type="ECO:0000313" key="10">
    <source>
        <dbReference type="EMBL" id="KAE8708500.1"/>
    </source>
</evidence>